<dbReference type="PANTHER" id="PTHR33074:SF76">
    <property type="entry name" value="OS11G0569701 PROTEIN"/>
    <property type="match status" value="1"/>
</dbReference>
<reference evidence="2 3" key="1">
    <citation type="submission" date="2016-09" db="EMBL/GenBank/DDBJ databases">
        <title>The draft genome of Dichanthelium oligosanthes: A C3 panicoid grass species.</title>
        <authorList>
            <person name="Studer A.J."/>
            <person name="Schnable J.C."/>
            <person name="Brutnell T.P."/>
        </authorList>
    </citation>
    <scope>NUCLEOTIDE SEQUENCE [LARGE SCALE GENOMIC DNA]</scope>
    <source>
        <strain evidence="3">cv. Kellogg 1175</strain>
        <tissue evidence="2">Leaf</tissue>
    </source>
</reference>
<keyword evidence="3" id="KW-1185">Reference proteome</keyword>
<proteinExistence type="predicted"/>
<evidence type="ECO:0000313" key="3">
    <source>
        <dbReference type="Proteomes" id="UP000095767"/>
    </source>
</evidence>
<dbReference type="PANTHER" id="PTHR33074">
    <property type="entry name" value="EXPRESSED PROTEIN-RELATED"/>
    <property type="match status" value="1"/>
</dbReference>
<organism evidence="2 3">
    <name type="scientific">Dichanthelium oligosanthes</name>
    <dbReference type="NCBI Taxonomy" id="888268"/>
    <lineage>
        <taxon>Eukaryota</taxon>
        <taxon>Viridiplantae</taxon>
        <taxon>Streptophyta</taxon>
        <taxon>Embryophyta</taxon>
        <taxon>Tracheophyta</taxon>
        <taxon>Spermatophyta</taxon>
        <taxon>Magnoliopsida</taxon>
        <taxon>Liliopsida</taxon>
        <taxon>Poales</taxon>
        <taxon>Poaceae</taxon>
        <taxon>PACMAD clade</taxon>
        <taxon>Panicoideae</taxon>
        <taxon>Panicodae</taxon>
        <taxon>Paniceae</taxon>
        <taxon>Dichantheliinae</taxon>
        <taxon>Dichanthelium</taxon>
    </lineage>
</organism>
<protein>
    <recommendedName>
        <fullName evidence="1">DUF1618 domain-containing protein</fullName>
    </recommendedName>
</protein>
<dbReference type="OrthoDB" id="687690at2759"/>
<accession>A0A1E5UUQ2</accession>
<gene>
    <name evidence="2" type="ORF">BAE44_0022381</name>
</gene>
<dbReference type="Proteomes" id="UP000095767">
    <property type="component" value="Unassembled WGS sequence"/>
</dbReference>
<dbReference type="EMBL" id="LWDX02062565">
    <property type="protein sequence ID" value="OEL16600.1"/>
    <property type="molecule type" value="Genomic_DNA"/>
</dbReference>
<name>A0A1E5UUQ2_9POAL</name>
<dbReference type="InterPro" id="IPR011676">
    <property type="entry name" value="DUF1618"/>
</dbReference>
<dbReference type="AlphaFoldDB" id="A0A1E5UUQ2"/>
<feature type="domain" description="DUF1618" evidence="1">
    <location>
        <begin position="15"/>
        <end position="151"/>
    </location>
</feature>
<dbReference type="Pfam" id="PF07762">
    <property type="entry name" value="DUF1618"/>
    <property type="match status" value="1"/>
</dbReference>
<evidence type="ECO:0000313" key="2">
    <source>
        <dbReference type="EMBL" id="OEL16600.1"/>
    </source>
</evidence>
<comment type="caution">
    <text evidence="2">The sequence shown here is derived from an EMBL/GenBank/DDBJ whole genome shotgun (WGS) entry which is preliminary data.</text>
</comment>
<sequence>MAIPVSDRFLCWGGYHGGFILCDMAEEACPKLQYVPLPGLPYDPSYYTNDDLLPLKDSQNMGAAGAKAVRFVAIEPRCCCGSYGRSLCPRSRHAFTVTTWNLNLTMDEPMTWVKDSVMDCEELWALPGYEGIPRVHLQCPIVSLDKPDVVCFKAVSKADQKAWMIQVDMRRKVLLKAVCTTDIWKSHYSYDLRQAKLQW</sequence>
<evidence type="ECO:0000259" key="1">
    <source>
        <dbReference type="Pfam" id="PF07762"/>
    </source>
</evidence>